<feature type="compositionally biased region" description="Pro residues" evidence="13">
    <location>
        <begin position="36"/>
        <end position="49"/>
    </location>
</feature>
<dbReference type="STRING" id="50429.A0A2B4SRM3"/>
<dbReference type="Proteomes" id="UP000225706">
    <property type="component" value="Unassembled WGS sequence"/>
</dbReference>
<evidence type="ECO:0000256" key="5">
    <source>
        <dbReference type="ARBA" id="ARBA00022824"/>
    </source>
</evidence>
<dbReference type="InterPro" id="IPR011992">
    <property type="entry name" value="EF-hand-dom_pair"/>
</dbReference>
<dbReference type="SMART" id="SM00054">
    <property type="entry name" value="EFh"/>
    <property type="match status" value="3"/>
</dbReference>
<proteinExistence type="predicted"/>
<dbReference type="EMBL" id="LSMT01000028">
    <property type="protein sequence ID" value="PFX32016.1"/>
    <property type="molecule type" value="Genomic_DNA"/>
</dbReference>
<evidence type="ECO:0000256" key="2">
    <source>
        <dbReference type="ARBA" id="ARBA00022490"/>
    </source>
</evidence>
<evidence type="ECO:0000256" key="7">
    <source>
        <dbReference type="ARBA" id="ARBA00023136"/>
    </source>
</evidence>
<feature type="compositionally biased region" description="Pro residues" evidence="13">
    <location>
        <begin position="1"/>
        <end position="10"/>
    </location>
</feature>
<evidence type="ECO:0000256" key="4">
    <source>
        <dbReference type="ARBA" id="ARBA00022737"/>
    </source>
</evidence>
<dbReference type="InterPro" id="IPR018247">
    <property type="entry name" value="EF_Hand_1_Ca_BS"/>
</dbReference>
<evidence type="ECO:0000256" key="11">
    <source>
        <dbReference type="ARBA" id="ARBA00041490"/>
    </source>
</evidence>
<dbReference type="Pfam" id="PF13499">
    <property type="entry name" value="EF-hand_7"/>
    <property type="match status" value="1"/>
</dbReference>
<sequence length="234" mass="26832">MAWNQPPPGHQPGYNPAYGGQYNYGQPQGYQQHNPYGPPPPASQYPPGYPGGWGGRPDPPPGIDPVLWEWFQTVDQDRSGKITATELRQALFNNNWSQFNPETCRLMIGMFDKDQSGTIDIHEFSALWKYIQQWKQCFDSFDRDRSGTIDANELQTAFTSFGYRLSPSFCNLCVRKFDRLNVHTMKFDDFIQCCVMLKSLTDAFRKHDHQQTGTVTINYEQFLEMVLGHTLTGT</sequence>
<dbReference type="GO" id="GO:0048306">
    <property type="term" value="F:calcium-dependent protein binding"/>
    <property type="evidence" value="ECO:0007669"/>
    <property type="project" value="UniProtKB-ARBA"/>
</dbReference>
<evidence type="ECO:0000313" key="16">
    <source>
        <dbReference type="Proteomes" id="UP000225706"/>
    </source>
</evidence>
<dbReference type="Pfam" id="PF13405">
    <property type="entry name" value="EF-hand_6"/>
    <property type="match status" value="1"/>
</dbReference>
<dbReference type="InterPro" id="IPR051426">
    <property type="entry name" value="Peflin/Sorcin_CaBP"/>
</dbReference>
<dbReference type="Gene3D" id="1.10.238.10">
    <property type="entry name" value="EF-hand"/>
    <property type="match status" value="1"/>
</dbReference>
<evidence type="ECO:0000256" key="1">
    <source>
        <dbReference type="ARBA" id="ARBA00004240"/>
    </source>
</evidence>
<name>A0A2B4SRM3_STYPI</name>
<dbReference type="CDD" id="cd16183">
    <property type="entry name" value="EFh_PEF_ALG-2"/>
    <property type="match status" value="1"/>
</dbReference>
<comment type="caution">
    <text evidence="15">The sequence shown here is derived from an EMBL/GenBank/DDBJ whole genome shotgun (WGS) entry which is preliminary data.</text>
</comment>
<dbReference type="GO" id="GO:0005783">
    <property type="term" value="C:endoplasmic reticulum"/>
    <property type="evidence" value="ECO:0007669"/>
    <property type="project" value="UniProtKB-SubCell"/>
</dbReference>
<dbReference type="GO" id="GO:0012507">
    <property type="term" value="C:ER to Golgi transport vesicle membrane"/>
    <property type="evidence" value="ECO:0007669"/>
    <property type="project" value="UniProtKB-SubCell"/>
</dbReference>
<evidence type="ECO:0000256" key="12">
    <source>
        <dbReference type="ARBA" id="ARBA00042606"/>
    </source>
</evidence>
<dbReference type="SUPFAM" id="SSF47473">
    <property type="entry name" value="EF-hand"/>
    <property type="match status" value="1"/>
</dbReference>
<comment type="subcellular location">
    <subcellularLocation>
        <location evidence="9">Cytoplasmic vesicle</location>
        <location evidence="9">COPII-coated vesicle membrane</location>
        <topology evidence="9">Peripheral membrane protein</topology>
    </subcellularLocation>
    <subcellularLocation>
        <location evidence="1">Endoplasmic reticulum</location>
    </subcellularLocation>
</comment>
<keyword evidence="7" id="KW-0472">Membrane</keyword>
<evidence type="ECO:0000256" key="13">
    <source>
        <dbReference type="SAM" id="MobiDB-lite"/>
    </source>
</evidence>
<dbReference type="PANTHER" id="PTHR46212:SF10">
    <property type="entry name" value="PEFLIN"/>
    <property type="match status" value="1"/>
</dbReference>
<feature type="domain" description="EF-hand" evidence="14">
    <location>
        <begin position="62"/>
        <end position="97"/>
    </location>
</feature>
<feature type="compositionally biased region" description="Low complexity" evidence="13">
    <location>
        <begin position="11"/>
        <end position="35"/>
    </location>
</feature>
<keyword evidence="8" id="KW-0968">Cytoplasmic vesicle</keyword>
<gene>
    <name evidence="15" type="primary">pef1</name>
    <name evidence="15" type="ORF">AWC38_SpisGene3128</name>
</gene>
<evidence type="ECO:0000256" key="6">
    <source>
        <dbReference type="ARBA" id="ARBA00022837"/>
    </source>
</evidence>
<evidence type="ECO:0000256" key="8">
    <source>
        <dbReference type="ARBA" id="ARBA00023329"/>
    </source>
</evidence>
<dbReference type="InterPro" id="IPR002048">
    <property type="entry name" value="EF_hand_dom"/>
</dbReference>
<dbReference type="PROSITE" id="PS50222">
    <property type="entry name" value="EF_HAND_2"/>
    <property type="match status" value="2"/>
</dbReference>
<evidence type="ECO:0000256" key="9">
    <source>
        <dbReference type="ARBA" id="ARBA00037873"/>
    </source>
</evidence>
<keyword evidence="3" id="KW-0479">Metal-binding</keyword>
<dbReference type="AlphaFoldDB" id="A0A2B4SRM3"/>
<evidence type="ECO:0000259" key="14">
    <source>
        <dbReference type="PROSITE" id="PS50222"/>
    </source>
</evidence>
<dbReference type="PROSITE" id="PS00018">
    <property type="entry name" value="EF_HAND_1"/>
    <property type="match status" value="2"/>
</dbReference>
<reference evidence="16" key="1">
    <citation type="journal article" date="2017" name="bioRxiv">
        <title>Comparative analysis of the genomes of Stylophora pistillata and Acropora digitifera provides evidence for extensive differences between species of corals.</title>
        <authorList>
            <person name="Voolstra C.R."/>
            <person name="Li Y."/>
            <person name="Liew Y.J."/>
            <person name="Baumgarten S."/>
            <person name="Zoccola D."/>
            <person name="Flot J.-F."/>
            <person name="Tambutte S."/>
            <person name="Allemand D."/>
            <person name="Aranda M."/>
        </authorList>
    </citation>
    <scope>NUCLEOTIDE SEQUENCE [LARGE SCALE GENOMIC DNA]</scope>
</reference>
<accession>A0A2B4SRM3</accession>
<keyword evidence="5" id="KW-0256">Endoplasmic reticulum</keyword>
<keyword evidence="4" id="KW-0677">Repeat</keyword>
<dbReference type="OrthoDB" id="186625at2759"/>
<evidence type="ECO:0000256" key="10">
    <source>
        <dbReference type="ARBA" id="ARBA00041025"/>
    </source>
</evidence>
<keyword evidence="2" id="KW-0963">Cytoplasm</keyword>
<dbReference type="GO" id="GO:0005509">
    <property type="term" value="F:calcium ion binding"/>
    <property type="evidence" value="ECO:0007669"/>
    <property type="project" value="InterPro"/>
</dbReference>
<feature type="domain" description="EF-hand" evidence="14">
    <location>
        <begin position="129"/>
        <end position="164"/>
    </location>
</feature>
<organism evidence="15 16">
    <name type="scientific">Stylophora pistillata</name>
    <name type="common">Smooth cauliflower coral</name>
    <dbReference type="NCBI Taxonomy" id="50429"/>
    <lineage>
        <taxon>Eukaryota</taxon>
        <taxon>Metazoa</taxon>
        <taxon>Cnidaria</taxon>
        <taxon>Anthozoa</taxon>
        <taxon>Hexacorallia</taxon>
        <taxon>Scleractinia</taxon>
        <taxon>Astrocoeniina</taxon>
        <taxon>Pocilloporidae</taxon>
        <taxon>Stylophora</taxon>
    </lineage>
</organism>
<dbReference type="GO" id="GO:0048208">
    <property type="term" value="P:COPII vesicle coating"/>
    <property type="evidence" value="ECO:0007669"/>
    <property type="project" value="TreeGrafter"/>
</dbReference>
<evidence type="ECO:0000256" key="3">
    <source>
        <dbReference type="ARBA" id="ARBA00022723"/>
    </source>
</evidence>
<keyword evidence="16" id="KW-1185">Reference proteome</keyword>
<keyword evidence="6" id="KW-0106">Calcium</keyword>
<protein>
    <recommendedName>
        <fullName evidence="10">Peflin</fullName>
    </recommendedName>
    <alternativeName>
        <fullName evidence="11">PEF protein with a long N-terminal hydrophobic domain</fullName>
    </alternativeName>
    <alternativeName>
        <fullName evidence="12">Penta-EF hand domain-containing protein 1</fullName>
    </alternativeName>
</protein>
<dbReference type="PANTHER" id="PTHR46212">
    <property type="entry name" value="PEFLIN"/>
    <property type="match status" value="1"/>
</dbReference>
<evidence type="ECO:0000313" key="15">
    <source>
        <dbReference type="EMBL" id="PFX32016.1"/>
    </source>
</evidence>
<feature type="region of interest" description="Disordered" evidence="13">
    <location>
        <begin position="1"/>
        <end position="60"/>
    </location>
</feature>